<feature type="region of interest" description="Disordered" evidence="1">
    <location>
        <begin position="106"/>
        <end position="168"/>
    </location>
</feature>
<comment type="caution">
    <text evidence="2">The sequence shown here is derived from an EMBL/GenBank/DDBJ whole genome shotgun (WGS) entry which is preliminary data.</text>
</comment>
<keyword evidence="3" id="KW-1185">Reference proteome</keyword>
<reference evidence="2 3" key="1">
    <citation type="submission" date="2024-07" db="EMBL/GenBank/DDBJ databases">
        <title>Section-level genome sequencing and comparative genomics of Aspergillus sections Usti and Cavernicolus.</title>
        <authorList>
            <consortium name="Lawrence Berkeley National Laboratory"/>
            <person name="Nybo J.L."/>
            <person name="Vesth T.C."/>
            <person name="Theobald S."/>
            <person name="Frisvad J.C."/>
            <person name="Larsen T.O."/>
            <person name="Kjaerboelling I."/>
            <person name="Rothschild-Mancinelli K."/>
            <person name="Lyhne E.K."/>
            <person name="Kogle M.E."/>
            <person name="Barry K."/>
            <person name="Clum A."/>
            <person name="Na H."/>
            <person name="Ledsgaard L."/>
            <person name="Lin J."/>
            <person name="Lipzen A."/>
            <person name="Kuo A."/>
            <person name="Riley R."/>
            <person name="Mondo S."/>
            <person name="Labutti K."/>
            <person name="Haridas S."/>
            <person name="Pangalinan J."/>
            <person name="Salamov A.A."/>
            <person name="Simmons B.A."/>
            <person name="Magnuson J.K."/>
            <person name="Chen J."/>
            <person name="Drula E."/>
            <person name="Henrissat B."/>
            <person name="Wiebenga A."/>
            <person name="Lubbers R.J."/>
            <person name="Gomes A.C."/>
            <person name="Makela M.R."/>
            <person name="Stajich J."/>
            <person name="Grigoriev I.V."/>
            <person name="Mortensen U.H."/>
            <person name="De Vries R.P."/>
            <person name="Baker S.E."/>
            <person name="Andersen M.R."/>
        </authorList>
    </citation>
    <scope>NUCLEOTIDE SEQUENCE [LARGE SCALE GENOMIC DNA]</scope>
    <source>
        <strain evidence="2 3">CBS 209.92</strain>
    </source>
</reference>
<name>A0ABR4FY04_9EURO</name>
<dbReference type="Proteomes" id="UP001610563">
    <property type="component" value="Unassembled WGS sequence"/>
</dbReference>
<organism evidence="2 3">
    <name type="scientific">Aspergillus keveii</name>
    <dbReference type="NCBI Taxonomy" id="714993"/>
    <lineage>
        <taxon>Eukaryota</taxon>
        <taxon>Fungi</taxon>
        <taxon>Dikarya</taxon>
        <taxon>Ascomycota</taxon>
        <taxon>Pezizomycotina</taxon>
        <taxon>Eurotiomycetes</taxon>
        <taxon>Eurotiomycetidae</taxon>
        <taxon>Eurotiales</taxon>
        <taxon>Aspergillaceae</taxon>
        <taxon>Aspergillus</taxon>
        <taxon>Aspergillus subgen. Nidulantes</taxon>
    </lineage>
</organism>
<gene>
    <name evidence="2" type="ORF">BJX66DRAFT_264413</name>
</gene>
<sequence length="201" mass="21837">MKTGRNISRGRIGHGVGLGSYSKGLARHAVLAFFLAGRATPDEWSQAVTAGACLAAGSTCRVELTGHTYLLVPHLHIYRDPSGETHVTSVHCLPDDSTCPRTLKPTPPRSHCCSGPQSWQRVPGARAPGSSQTQPKPPAHSATQPCHNIYRTDTNRESPAQQITVSHRLRDDPSCHYTKLIGNLIHFRTDDRPNSARNAPN</sequence>
<evidence type="ECO:0000313" key="3">
    <source>
        <dbReference type="Proteomes" id="UP001610563"/>
    </source>
</evidence>
<evidence type="ECO:0000313" key="2">
    <source>
        <dbReference type="EMBL" id="KAL2788141.1"/>
    </source>
</evidence>
<dbReference type="EMBL" id="JBFTWV010000084">
    <property type="protein sequence ID" value="KAL2788141.1"/>
    <property type="molecule type" value="Genomic_DNA"/>
</dbReference>
<proteinExistence type="predicted"/>
<protein>
    <submittedName>
        <fullName evidence="2">Uncharacterized protein</fullName>
    </submittedName>
</protein>
<accession>A0ABR4FY04</accession>
<evidence type="ECO:0000256" key="1">
    <source>
        <dbReference type="SAM" id="MobiDB-lite"/>
    </source>
</evidence>